<protein>
    <recommendedName>
        <fullName evidence="3">Carboxymuconolactone decarboxylase family protein</fullName>
    </recommendedName>
</protein>
<evidence type="ECO:0000313" key="1">
    <source>
        <dbReference type="EMBL" id="WDR07092.1"/>
    </source>
</evidence>
<accession>A0ABY7Z116</accession>
<organism evidence="1 2">
    <name type="scientific">Devosia rhodophyticola</name>
    <dbReference type="NCBI Taxonomy" id="3026423"/>
    <lineage>
        <taxon>Bacteria</taxon>
        <taxon>Pseudomonadati</taxon>
        <taxon>Pseudomonadota</taxon>
        <taxon>Alphaproteobacteria</taxon>
        <taxon>Hyphomicrobiales</taxon>
        <taxon>Devosiaceae</taxon>
        <taxon>Devosia</taxon>
    </lineage>
</organism>
<proteinExistence type="predicted"/>
<dbReference type="Proteomes" id="UP001222118">
    <property type="component" value="Chromosome"/>
</dbReference>
<dbReference type="SUPFAM" id="SSF69118">
    <property type="entry name" value="AhpD-like"/>
    <property type="match status" value="1"/>
</dbReference>
<name>A0ABY7Z116_9HYPH</name>
<dbReference type="Gene3D" id="1.20.1290.10">
    <property type="entry name" value="AhpD-like"/>
    <property type="match status" value="1"/>
</dbReference>
<evidence type="ECO:0000313" key="2">
    <source>
        <dbReference type="Proteomes" id="UP001222118"/>
    </source>
</evidence>
<dbReference type="InterPro" id="IPR029032">
    <property type="entry name" value="AhpD-like"/>
</dbReference>
<sequence>MARITQVDYATATPEQRQAHDAEMALRGRMTNMKRTLLHSPVALRIYGEWFALRDQLLPILGVRPIWLFAEAISKSSDSPIGMGFMRRAIVTGGDDPDRLVLTAEEEALVALGQALGRNAQSVPDAIWGQVAERYDEKTLVDLIAFAGLMVATNLFTDAVKTEMDTELLPFLGARAE</sequence>
<evidence type="ECO:0008006" key="3">
    <source>
        <dbReference type="Google" id="ProtNLM"/>
    </source>
</evidence>
<dbReference type="RefSeq" id="WP_282212605.1">
    <property type="nucleotide sequence ID" value="NZ_CP118247.1"/>
</dbReference>
<keyword evidence="2" id="KW-1185">Reference proteome</keyword>
<dbReference type="EMBL" id="CP118247">
    <property type="protein sequence ID" value="WDR07092.1"/>
    <property type="molecule type" value="Genomic_DNA"/>
</dbReference>
<reference evidence="1 2" key="1">
    <citation type="submission" date="2023-02" db="EMBL/GenBank/DDBJ databases">
        <title>Devosia chondri sp. nov., isolated from the phycosphere of marine algae.</title>
        <authorList>
            <person name="Kim J.M."/>
            <person name="Lee J.K."/>
            <person name="Choi B.J."/>
            <person name="Bayburt H."/>
            <person name="Jeon C.O."/>
        </authorList>
    </citation>
    <scope>NUCLEOTIDE SEQUENCE [LARGE SCALE GENOMIC DNA]</scope>
    <source>
        <strain evidence="1 2">G2-5</strain>
    </source>
</reference>
<gene>
    <name evidence="1" type="ORF">PSQ90_06565</name>
</gene>